<gene>
    <name evidence="1" type="ORF">LCGC14_3015920</name>
</gene>
<dbReference type="EMBL" id="LAZR01062556">
    <property type="protein sequence ID" value="KKK61276.1"/>
    <property type="molecule type" value="Genomic_DNA"/>
</dbReference>
<proteinExistence type="predicted"/>
<comment type="caution">
    <text evidence="1">The sequence shown here is derived from an EMBL/GenBank/DDBJ whole genome shotgun (WGS) entry which is preliminary data.</text>
</comment>
<accession>A0A0F8ZMW2</accession>
<protein>
    <submittedName>
        <fullName evidence="1">Uncharacterized protein</fullName>
    </submittedName>
</protein>
<evidence type="ECO:0000313" key="1">
    <source>
        <dbReference type="EMBL" id="KKK61276.1"/>
    </source>
</evidence>
<organism evidence="1">
    <name type="scientific">marine sediment metagenome</name>
    <dbReference type="NCBI Taxonomy" id="412755"/>
    <lineage>
        <taxon>unclassified sequences</taxon>
        <taxon>metagenomes</taxon>
        <taxon>ecological metagenomes</taxon>
    </lineage>
</organism>
<reference evidence="1" key="1">
    <citation type="journal article" date="2015" name="Nature">
        <title>Complex archaea that bridge the gap between prokaryotes and eukaryotes.</title>
        <authorList>
            <person name="Spang A."/>
            <person name="Saw J.H."/>
            <person name="Jorgensen S.L."/>
            <person name="Zaremba-Niedzwiedzka K."/>
            <person name="Martijn J."/>
            <person name="Lind A.E."/>
            <person name="van Eijk R."/>
            <person name="Schleper C."/>
            <person name="Guy L."/>
            <person name="Ettema T.J."/>
        </authorList>
    </citation>
    <scope>NUCLEOTIDE SEQUENCE</scope>
</reference>
<feature type="non-terminal residue" evidence="1">
    <location>
        <position position="1"/>
    </location>
</feature>
<sequence length="101" mass="11942">AYLYVKKLIKGQFIVLALAGNYNPPFPDIRAYDVQATRDEVLDNWIWILERKRVYEEFKELDEPPTPFKYYNGDYECRDCAWRAGCDAMKVRLDIMARNGP</sequence>
<name>A0A0F8ZMW2_9ZZZZ</name>
<dbReference type="AlphaFoldDB" id="A0A0F8ZMW2"/>